<keyword evidence="3" id="KW-0804">Transcription</keyword>
<name>A0ABQ4QX95_9HYPH</name>
<keyword evidence="2 4" id="KW-0238">DNA-binding</keyword>
<reference evidence="6" key="2">
    <citation type="submission" date="2021-08" db="EMBL/GenBank/DDBJ databases">
        <authorList>
            <person name="Tani A."/>
            <person name="Ola A."/>
            <person name="Ogura Y."/>
            <person name="Katsura K."/>
            <person name="Hayashi T."/>
        </authorList>
    </citation>
    <scope>NUCLEOTIDE SEQUENCE</scope>
    <source>
        <strain evidence="6">KCTC 52305</strain>
    </source>
</reference>
<evidence type="ECO:0000259" key="5">
    <source>
        <dbReference type="PROSITE" id="PS50977"/>
    </source>
</evidence>
<dbReference type="InterPro" id="IPR025996">
    <property type="entry name" value="MT1864/Rv1816-like_C"/>
</dbReference>
<accession>A0ABQ4QX95</accession>
<dbReference type="SUPFAM" id="SSF48498">
    <property type="entry name" value="Tetracyclin repressor-like, C-terminal domain"/>
    <property type="match status" value="1"/>
</dbReference>
<reference evidence="6" key="1">
    <citation type="journal article" date="2021" name="Front. Microbiol.">
        <title>Comprehensive Comparative Genomics and Phenotyping of Methylobacterium Species.</title>
        <authorList>
            <person name="Alessa O."/>
            <person name="Ogura Y."/>
            <person name="Fujitani Y."/>
            <person name="Takami H."/>
            <person name="Hayashi T."/>
            <person name="Sahin N."/>
            <person name="Tani A."/>
        </authorList>
    </citation>
    <scope>NUCLEOTIDE SEQUENCE</scope>
    <source>
        <strain evidence="6">KCTC 52305</strain>
    </source>
</reference>
<evidence type="ECO:0000313" key="6">
    <source>
        <dbReference type="EMBL" id="GJD50010.1"/>
    </source>
</evidence>
<evidence type="ECO:0000256" key="1">
    <source>
        <dbReference type="ARBA" id="ARBA00023015"/>
    </source>
</evidence>
<dbReference type="RefSeq" id="WP_128562173.1">
    <property type="nucleotide sequence ID" value="NZ_BPQH01000008.1"/>
</dbReference>
<feature type="DNA-binding region" description="H-T-H motif" evidence="4">
    <location>
        <begin position="36"/>
        <end position="55"/>
    </location>
</feature>
<dbReference type="SUPFAM" id="SSF46689">
    <property type="entry name" value="Homeodomain-like"/>
    <property type="match status" value="1"/>
</dbReference>
<keyword evidence="7" id="KW-1185">Reference proteome</keyword>
<dbReference type="Pfam" id="PF00440">
    <property type="entry name" value="TetR_N"/>
    <property type="match status" value="1"/>
</dbReference>
<comment type="caution">
    <text evidence="6">The sequence shown here is derived from an EMBL/GenBank/DDBJ whole genome shotgun (WGS) entry which is preliminary data.</text>
</comment>
<gene>
    <name evidence="6" type="primary">fabR</name>
    <name evidence="6" type="ORF">OPKNFCMD_2746</name>
</gene>
<keyword evidence="1" id="KW-0805">Transcription regulation</keyword>
<evidence type="ECO:0000256" key="3">
    <source>
        <dbReference type="ARBA" id="ARBA00023163"/>
    </source>
</evidence>
<dbReference type="Pfam" id="PF13305">
    <property type="entry name" value="TetR_C_33"/>
    <property type="match status" value="1"/>
</dbReference>
<dbReference type="PANTHER" id="PTHR30055:SF220">
    <property type="entry name" value="TETR-FAMILY REGULATORY PROTEIN"/>
    <property type="match status" value="1"/>
</dbReference>
<dbReference type="InterPro" id="IPR009057">
    <property type="entry name" value="Homeodomain-like_sf"/>
</dbReference>
<proteinExistence type="predicted"/>
<dbReference type="Proteomes" id="UP001055167">
    <property type="component" value="Unassembled WGS sequence"/>
</dbReference>
<evidence type="ECO:0000313" key="7">
    <source>
        <dbReference type="Proteomes" id="UP001055167"/>
    </source>
</evidence>
<dbReference type="EMBL" id="BPQH01000008">
    <property type="protein sequence ID" value="GJD50010.1"/>
    <property type="molecule type" value="Genomic_DNA"/>
</dbReference>
<evidence type="ECO:0000256" key="2">
    <source>
        <dbReference type="ARBA" id="ARBA00023125"/>
    </source>
</evidence>
<dbReference type="InterPro" id="IPR001647">
    <property type="entry name" value="HTH_TetR"/>
</dbReference>
<dbReference type="PROSITE" id="PS50977">
    <property type="entry name" value="HTH_TETR_2"/>
    <property type="match status" value="1"/>
</dbReference>
<dbReference type="PANTHER" id="PTHR30055">
    <property type="entry name" value="HTH-TYPE TRANSCRIPTIONAL REGULATOR RUTR"/>
    <property type="match status" value="1"/>
</dbReference>
<protein>
    <submittedName>
        <fullName evidence="6">HTH-type transcriptional repressor FabR</fullName>
    </submittedName>
</protein>
<dbReference type="Gene3D" id="1.10.357.10">
    <property type="entry name" value="Tetracycline Repressor, domain 2"/>
    <property type="match status" value="1"/>
</dbReference>
<evidence type="ECO:0000256" key="4">
    <source>
        <dbReference type="PROSITE-ProRule" id="PRU00335"/>
    </source>
</evidence>
<dbReference type="PRINTS" id="PR00455">
    <property type="entry name" value="HTHTETR"/>
</dbReference>
<organism evidence="6 7">
    <name type="scientific">Methylobacterium crusticola</name>
    <dbReference type="NCBI Taxonomy" id="1697972"/>
    <lineage>
        <taxon>Bacteria</taxon>
        <taxon>Pseudomonadati</taxon>
        <taxon>Pseudomonadota</taxon>
        <taxon>Alphaproteobacteria</taxon>
        <taxon>Hyphomicrobiales</taxon>
        <taxon>Methylobacteriaceae</taxon>
        <taxon>Methylobacterium</taxon>
    </lineage>
</organism>
<dbReference type="InterPro" id="IPR050109">
    <property type="entry name" value="HTH-type_TetR-like_transc_reg"/>
</dbReference>
<feature type="domain" description="HTH tetR-type" evidence="5">
    <location>
        <begin position="13"/>
        <end position="73"/>
    </location>
</feature>
<sequence>MSTSSPARGYHHGDLRDALLAAAERLMTERAGWTFTLREVARAAGVSHNAPYNHFADRRALLAAVAARGFGALTGALRGALREVEASDVGAGIRATGCAYVAFAVAHPARYRLMFSGELVACEDAAFRAAGEEAFAVLRDLIARGVAAGRIRADRDGAHALAAWSLVHGLAMLLLDGKVPGKAGGAVEGSMIDAVAATLIEGLAVP</sequence>
<dbReference type="InterPro" id="IPR036271">
    <property type="entry name" value="Tet_transcr_reg_TetR-rel_C_sf"/>
</dbReference>